<feature type="compositionally biased region" description="Pro residues" evidence="15">
    <location>
        <begin position="132"/>
        <end position="141"/>
    </location>
</feature>
<feature type="region of interest" description="Disordered" evidence="15">
    <location>
        <begin position="57"/>
        <end position="169"/>
    </location>
</feature>
<keyword evidence="18" id="KW-1185">Reference proteome</keyword>
<keyword evidence="11 14" id="KW-1133">Transmembrane helix</keyword>
<dbReference type="RefSeq" id="WP_038668436.1">
    <property type="nucleotide sequence ID" value="NZ_CP006569.1"/>
</dbReference>
<dbReference type="NCBIfam" id="NF008082">
    <property type="entry name" value="PRK10819.1-3"/>
    <property type="match status" value="1"/>
</dbReference>
<keyword evidence="8" id="KW-0677">Repeat</keyword>
<evidence type="ECO:0000256" key="2">
    <source>
        <dbReference type="ARBA" id="ARBA00006555"/>
    </source>
</evidence>
<evidence type="ECO:0000256" key="8">
    <source>
        <dbReference type="ARBA" id="ARBA00022737"/>
    </source>
</evidence>
<evidence type="ECO:0000259" key="16">
    <source>
        <dbReference type="PROSITE" id="PS52015"/>
    </source>
</evidence>
<evidence type="ECO:0000256" key="4">
    <source>
        <dbReference type="ARBA" id="ARBA00022448"/>
    </source>
</evidence>
<evidence type="ECO:0000256" key="6">
    <source>
        <dbReference type="ARBA" id="ARBA00022519"/>
    </source>
</evidence>
<comment type="subcellular location">
    <subcellularLocation>
        <location evidence="1 14">Cell inner membrane</location>
        <topology evidence="1 14">Single-pass membrane protein</topology>
        <orientation evidence="1 14">Periplasmic side</orientation>
    </subcellularLocation>
</comment>
<feature type="compositionally biased region" description="Low complexity" evidence="15">
    <location>
        <begin position="142"/>
        <end position="165"/>
    </location>
</feature>
<dbReference type="GO" id="GO:0055085">
    <property type="term" value="P:transmembrane transport"/>
    <property type="evidence" value="ECO:0007669"/>
    <property type="project" value="InterPro"/>
</dbReference>
<organism evidence="17 18">
    <name type="scientific">Sodalis praecaptivus</name>
    <dbReference type="NCBI Taxonomy" id="1239307"/>
    <lineage>
        <taxon>Bacteria</taxon>
        <taxon>Pseudomonadati</taxon>
        <taxon>Pseudomonadota</taxon>
        <taxon>Gammaproteobacteria</taxon>
        <taxon>Enterobacterales</taxon>
        <taxon>Bruguierivoracaceae</taxon>
        <taxon>Sodalis</taxon>
    </lineage>
</organism>
<evidence type="ECO:0000256" key="1">
    <source>
        <dbReference type="ARBA" id="ARBA00004383"/>
    </source>
</evidence>
<dbReference type="Proteomes" id="UP000019028">
    <property type="component" value="Chromosome"/>
</dbReference>
<evidence type="ECO:0000256" key="5">
    <source>
        <dbReference type="ARBA" id="ARBA00022475"/>
    </source>
</evidence>
<dbReference type="InterPro" id="IPR037682">
    <property type="entry name" value="TonB_C"/>
</dbReference>
<gene>
    <name evidence="17" type="primary">tonB</name>
    <name evidence="17" type="ORF">Sant_1846</name>
</gene>
<accession>W0HXK9</accession>
<comment type="function">
    <text evidence="14">Interacts with outer membrane receptor proteins that carry out high-affinity binding and energy dependent uptake into the periplasmic space of specific substrates. It could act to transduce energy from the cytoplasmic membrane to specific energy-requiring processes in the outer membrane, resulting in the release into the periplasm of ligands bound by these outer membrane proteins.</text>
</comment>
<dbReference type="InterPro" id="IPR049924">
    <property type="entry name" value="TonB_pro-rich"/>
</dbReference>
<dbReference type="OrthoDB" id="1628901at2"/>
<dbReference type="GO" id="GO:0030288">
    <property type="term" value="C:outer membrane-bounded periplasmic space"/>
    <property type="evidence" value="ECO:0007669"/>
    <property type="project" value="InterPro"/>
</dbReference>
<dbReference type="InterPro" id="IPR003538">
    <property type="entry name" value="TonB"/>
</dbReference>
<dbReference type="HOGENOM" id="CLU_098618_0_0_6"/>
<dbReference type="InterPro" id="IPR051045">
    <property type="entry name" value="TonB-dependent_transducer"/>
</dbReference>
<evidence type="ECO:0000256" key="12">
    <source>
        <dbReference type="ARBA" id="ARBA00023136"/>
    </source>
</evidence>
<name>W0HXK9_9GAMM</name>
<dbReference type="GO" id="GO:0031992">
    <property type="term" value="F:energy transducer activity"/>
    <property type="evidence" value="ECO:0007669"/>
    <property type="project" value="InterPro"/>
</dbReference>
<comment type="subunit">
    <text evidence="13">Homodimer. Forms a complex with the accessory proteins ExbB and ExbD.</text>
</comment>
<evidence type="ECO:0000256" key="9">
    <source>
        <dbReference type="ARBA" id="ARBA00022927"/>
    </source>
</evidence>
<dbReference type="InterPro" id="IPR006260">
    <property type="entry name" value="TonB/TolA_C"/>
</dbReference>
<evidence type="ECO:0000256" key="15">
    <source>
        <dbReference type="SAM" id="MobiDB-lite"/>
    </source>
</evidence>
<feature type="compositionally biased region" description="Pro residues" evidence="15">
    <location>
        <begin position="58"/>
        <end position="104"/>
    </location>
</feature>
<evidence type="ECO:0000256" key="7">
    <source>
        <dbReference type="ARBA" id="ARBA00022692"/>
    </source>
</evidence>
<feature type="transmembrane region" description="Helical" evidence="14">
    <location>
        <begin position="12"/>
        <end position="33"/>
    </location>
</feature>
<dbReference type="PROSITE" id="PS52015">
    <property type="entry name" value="TONB_CTD"/>
    <property type="match status" value="1"/>
</dbReference>
<keyword evidence="10 14" id="KW-0735">Signal-anchor</keyword>
<evidence type="ECO:0000313" key="17">
    <source>
        <dbReference type="EMBL" id="AHF76898.1"/>
    </source>
</evidence>
<evidence type="ECO:0000256" key="11">
    <source>
        <dbReference type="ARBA" id="ARBA00022989"/>
    </source>
</evidence>
<dbReference type="KEGG" id="sod:Sant_1846"/>
<keyword evidence="9 14" id="KW-0653">Protein transport</keyword>
<sequence length="249" mass="26982">MALTILNQTRRFSWPFIASAGLHASLVAALLYATVPPMSLPSAVEQPMTVMLVAPEPQQAPPVEQPPDPQPVAPEPEVAPQPVPEPEPEPVPEPPAPVQVPKPVPKPKPKPKPERHREIKPRTPKPETRPASPAPSAPPVRPATAPVTSAPASSSVKSASSAPRATFRSNPIYPPRARALGIEGRISVMYDVNAEGRVENIRIVSAQPRNMFERDVRLAMRRWTYETGKPTANMTVKFQFDIQGVSSGD</sequence>
<dbReference type="Pfam" id="PF03544">
    <property type="entry name" value="TonB_C"/>
    <property type="match status" value="1"/>
</dbReference>
<dbReference type="PATRIC" id="fig|1239307.3.peg.2027"/>
<evidence type="ECO:0000256" key="13">
    <source>
        <dbReference type="ARBA" id="ARBA00025849"/>
    </source>
</evidence>
<dbReference type="PANTHER" id="PTHR33446:SF8">
    <property type="entry name" value="PROTEIN TONB"/>
    <property type="match status" value="1"/>
</dbReference>
<protein>
    <recommendedName>
        <fullName evidence="3 14">Protein TonB</fullName>
    </recommendedName>
</protein>
<dbReference type="SUPFAM" id="SSF74653">
    <property type="entry name" value="TolA/TonB C-terminal domain"/>
    <property type="match status" value="1"/>
</dbReference>
<dbReference type="EMBL" id="CP006569">
    <property type="protein sequence ID" value="AHF76898.1"/>
    <property type="molecule type" value="Genomic_DNA"/>
</dbReference>
<dbReference type="Pfam" id="PF16031">
    <property type="entry name" value="TonB_N"/>
    <property type="match status" value="1"/>
</dbReference>
<dbReference type="GO" id="GO:0015891">
    <property type="term" value="P:siderophore transport"/>
    <property type="evidence" value="ECO:0007669"/>
    <property type="project" value="InterPro"/>
</dbReference>
<dbReference type="PANTHER" id="PTHR33446">
    <property type="entry name" value="PROTEIN TONB-RELATED"/>
    <property type="match status" value="1"/>
</dbReference>
<reference evidence="17 18" key="1">
    <citation type="journal article" date="2014" name="Genome Biol. Evol.">
        <title>Genome degeneration and adaptation in a nascent stage of symbiosis.</title>
        <authorList>
            <person name="Oakeson K.F."/>
            <person name="Gil R."/>
            <person name="Clayton A.L."/>
            <person name="Dunn D.M."/>
            <person name="von Niederhausern A.C."/>
            <person name="Hamil C."/>
            <person name="Aoyagi A."/>
            <person name="Duval B."/>
            <person name="Baca A."/>
            <person name="Silva F.J."/>
            <person name="Vallier A."/>
            <person name="Jackson D.G."/>
            <person name="Latorre A."/>
            <person name="Weiss R.B."/>
            <person name="Heddi A."/>
            <person name="Moya A."/>
            <person name="Dale C."/>
        </authorList>
    </citation>
    <scope>NUCLEOTIDE SEQUENCE [LARGE SCALE GENOMIC DNA]</scope>
    <source>
        <strain evidence="17 18">HS1</strain>
    </source>
</reference>
<feature type="compositionally biased region" description="Basic and acidic residues" evidence="15">
    <location>
        <begin position="111"/>
        <end position="128"/>
    </location>
</feature>
<evidence type="ECO:0000256" key="10">
    <source>
        <dbReference type="ARBA" id="ARBA00022968"/>
    </source>
</evidence>
<dbReference type="NCBIfam" id="TIGR01352">
    <property type="entry name" value="tonB_Cterm"/>
    <property type="match status" value="1"/>
</dbReference>
<feature type="domain" description="TonB C-terminal" evidence="16">
    <location>
        <begin position="158"/>
        <end position="249"/>
    </location>
</feature>
<comment type="similarity">
    <text evidence="2 14">Belongs to the TonB family.</text>
</comment>
<evidence type="ECO:0000313" key="18">
    <source>
        <dbReference type="Proteomes" id="UP000019028"/>
    </source>
</evidence>
<dbReference type="GO" id="GO:0098797">
    <property type="term" value="C:plasma membrane protein complex"/>
    <property type="evidence" value="ECO:0007669"/>
    <property type="project" value="TreeGrafter"/>
</dbReference>
<proteinExistence type="inferred from homology"/>
<keyword evidence="6 14" id="KW-0997">Cell inner membrane</keyword>
<dbReference type="PRINTS" id="PR01374">
    <property type="entry name" value="TONBPROTEIN"/>
</dbReference>
<dbReference type="Gene3D" id="3.30.2420.10">
    <property type="entry name" value="TonB"/>
    <property type="match status" value="1"/>
</dbReference>
<keyword evidence="5 14" id="KW-1003">Cell membrane</keyword>
<keyword evidence="4 14" id="KW-0813">Transport</keyword>
<evidence type="ECO:0000256" key="3">
    <source>
        <dbReference type="ARBA" id="ARBA00022362"/>
    </source>
</evidence>
<keyword evidence="12 14" id="KW-0472">Membrane</keyword>
<dbReference type="GO" id="GO:0015031">
    <property type="term" value="P:protein transport"/>
    <property type="evidence" value="ECO:0007669"/>
    <property type="project" value="UniProtKB-UniRule"/>
</dbReference>
<dbReference type="AlphaFoldDB" id="W0HXK9"/>
<evidence type="ECO:0000256" key="14">
    <source>
        <dbReference type="RuleBase" id="RU362123"/>
    </source>
</evidence>
<keyword evidence="7 14" id="KW-0812">Transmembrane</keyword>